<dbReference type="GO" id="GO:0016208">
    <property type="term" value="F:AMP binding"/>
    <property type="evidence" value="ECO:0007669"/>
    <property type="project" value="TreeGrafter"/>
</dbReference>
<evidence type="ECO:0000259" key="7">
    <source>
        <dbReference type="PROSITE" id="PS51371"/>
    </source>
</evidence>
<dbReference type="GO" id="GO:0016301">
    <property type="term" value="F:kinase activity"/>
    <property type="evidence" value="ECO:0007669"/>
    <property type="project" value="UniProtKB-KW"/>
</dbReference>
<feature type="compositionally biased region" description="Polar residues" evidence="6">
    <location>
        <begin position="186"/>
        <end position="202"/>
    </location>
</feature>
<feature type="region of interest" description="Disordered" evidence="6">
    <location>
        <begin position="960"/>
        <end position="1023"/>
    </location>
</feature>
<dbReference type="SMART" id="SM00116">
    <property type="entry name" value="CBS"/>
    <property type="match status" value="4"/>
</dbReference>
<feature type="compositionally biased region" description="Low complexity" evidence="6">
    <location>
        <begin position="118"/>
        <end position="136"/>
    </location>
</feature>
<dbReference type="PROSITE" id="PS51371">
    <property type="entry name" value="CBS"/>
    <property type="match status" value="3"/>
</dbReference>
<feature type="domain" description="CBS" evidence="7">
    <location>
        <begin position="827"/>
        <end position="888"/>
    </location>
</feature>
<feature type="domain" description="CBS" evidence="7">
    <location>
        <begin position="756"/>
        <end position="818"/>
    </location>
</feature>
<proteinExistence type="inferred from homology"/>
<dbReference type="InterPro" id="IPR046342">
    <property type="entry name" value="CBS_dom_sf"/>
</dbReference>
<dbReference type="Proteomes" id="UP001381693">
    <property type="component" value="Unassembled WGS sequence"/>
</dbReference>
<dbReference type="InterPro" id="IPR050511">
    <property type="entry name" value="AMPK_gamma/SDS23_families"/>
</dbReference>
<dbReference type="PANTHER" id="PTHR13780">
    <property type="entry name" value="AMP-ACTIVATED PROTEIN KINASE, GAMMA REGULATORY SUBUNIT"/>
    <property type="match status" value="1"/>
</dbReference>
<feature type="compositionally biased region" description="Basic and acidic residues" evidence="6">
    <location>
        <begin position="523"/>
        <end position="533"/>
    </location>
</feature>
<protein>
    <submittedName>
        <fullName evidence="8">5'-AMP-activated protein kinase subunit gamma-2</fullName>
    </submittedName>
</protein>
<dbReference type="AlphaFoldDB" id="A0AAN8WJC9"/>
<comment type="caution">
    <text evidence="8">The sequence shown here is derived from an EMBL/GenBank/DDBJ whole genome shotgun (WGS) entry which is preliminary data.</text>
</comment>
<evidence type="ECO:0000313" key="9">
    <source>
        <dbReference type="Proteomes" id="UP001381693"/>
    </source>
</evidence>
<accession>A0AAN8WJC9</accession>
<dbReference type="GO" id="GO:0005634">
    <property type="term" value="C:nucleus"/>
    <property type="evidence" value="ECO:0007669"/>
    <property type="project" value="TreeGrafter"/>
</dbReference>
<feature type="compositionally biased region" description="Low complexity" evidence="6">
    <location>
        <begin position="265"/>
        <end position="289"/>
    </location>
</feature>
<dbReference type="InterPro" id="IPR000644">
    <property type="entry name" value="CBS_dom"/>
</dbReference>
<dbReference type="EMBL" id="JAXCGZ010022831">
    <property type="protein sequence ID" value="KAK7022876.1"/>
    <property type="molecule type" value="Genomic_DNA"/>
</dbReference>
<dbReference type="GO" id="GO:0005737">
    <property type="term" value="C:cytoplasm"/>
    <property type="evidence" value="ECO:0007669"/>
    <property type="project" value="TreeGrafter"/>
</dbReference>
<feature type="compositionally biased region" description="Basic and acidic residues" evidence="6">
    <location>
        <begin position="963"/>
        <end position="974"/>
    </location>
</feature>
<dbReference type="Pfam" id="PF00571">
    <property type="entry name" value="CBS"/>
    <property type="match status" value="3"/>
</dbReference>
<organism evidence="8 9">
    <name type="scientific">Halocaridina rubra</name>
    <name type="common">Hawaiian red shrimp</name>
    <dbReference type="NCBI Taxonomy" id="373956"/>
    <lineage>
        <taxon>Eukaryota</taxon>
        <taxon>Metazoa</taxon>
        <taxon>Ecdysozoa</taxon>
        <taxon>Arthropoda</taxon>
        <taxon>Crustacea</taxon>
        <taxon>Multicrustacea</taxon>
        <taxon>Malacostraca</taxon>
        <taxon>Eumalacostraca</taxon>
        <taxon>Eucarida</taxon>
        <taxon>Decapoda</taxon>
        <taxon>Pleocyemata</taxon>
        <taxon>Caridea</taxon>
        <taxon>Atyoidea</taxon>
        <taxon>Atyidae</taxon>
        <taxon>Halocaridina</taxon>
    </lineage>
</organism>
<feature type="compositionally biased region" description="Basic and acidic residues" evidence="6">
    <location>
        <begin position="140"/>
        <end position="158"/>
    </location>
</feature>
<feature type="region of interest" description="Disordered" evidence="6">
    <location>
        <begin position="20"/>
        <end position="77"/>
    </location>
</feature>
<feature type="compositionally biased region" description="Low complexity" evidence="6">
    <location>
        <begin position="975"/>
        <end position="986"/>
    </location>
</feature>
<feature type="region of interest" description="Disordered" evidence="6">
    <location>
        <begin position="95"/>
        <end position="322"/>
    </location>
</feature>
<keyword evidence="8" id="KW-0418">Kinase</keyword>
<feature type="region of interest" description="Disordered" evidence="6">
    <location>
        <begin position="334"/>
        <end position="434"/>
    </location>
</feature>
<name>A0AAN8WJC9_HALRR</name>
<dbReference type="CDD" id="cd04641">
    <property type="entry name" value="CBS_euAMPK_gamma-like_repeat2"/>
    <property type="match status" value="1"/>
</dbReference>
<feature type="domain" description="CBS" evidence="7">
    <location>
        <begin position="683"/>
        <end position="741"/>
    </location>
</feature>
<evidence type="ECO:0000256" key="6">
    <source>
        <dbReference type="SAM" id="MobiDB-lite"/>
    </source>
</evidence>
<feature type="compositionally biased region" description="Basic and acidic residues" evidence="6">
    <location>
        <begin position="251"/>
        <end position="264"/>
    </location>
</feature>
<evidence type="ECO:0000256" key="3">
    <source>
        <dbReference type="ARBA" id="ARBA00023122"/>
    </source>
</evidence>
<dbReference type="GO" id="GO:0031588">
    <property type="term" value="C:nucleotide-activated protein kinase complex"/>
    <property type="evidence" value="ECO:0007669"/>
    <property type="project" value="TreeGrafter"/>
</dbReference>
<evidence type="ECO:0000256" key="1">
    <source>
        <dbReference type="ARBA" id="ARBA00006750"/>
    </source>
</evidence>
<feature type="region of interest" description="Disordered" evidence="6">
    <location>
        <begin position="523"/>
        <end position="547"/>
    </location>
</feature>
<reference evidence="8 9" key="1">
    <citation type="submission" date="2023-11" db="EMBL/GenBank/DDBJ databases">
        <title>Halocaridina rubra genome assembly.</title>
        <authorList>
            <person name="Smith C."/>
        </authorList>
    </citation>
    <scope>NUCLEOTIDE SEQUENCE [LARGE SCALE GENOMIC DNA]</scope>
    <source>
        <strain evidence="8">EP-1</strain>
        <tissue evidence="8">Whole</tissue>
    </source>
</reference>
<dbReference type="GO" id="GO:0019901">
    <property type="term" value="F:protein kinase binding"/>
    <property type="evidence" value="ECO:0007669"/>
    <property type="project" value="TreeGrafter"/>
</dbReference>
<keyword evidence="3 5" id="KW-0129">CBS domain</keyword>
<keyword evidence="9" id="KW-1185">Reference proteome</keyword>
<dbReference type="Gene3D" id="3.10.580.10">
    <property type="entry name" value="CBS-domain"/>
    <property type="match status" value="2"/>
</dbReference>
<evidence type="ECO:0000313" key="8">
    <source>
        <dbReference type="EMBL" id="KAK7022876.1"/>
    </source>
</evidence>
<keyword evidence="2" id="KW-0677">Repeat</keyword>
<dbReference type="GO" id="GO:0019887">
    <property type="term" value="F:protein kinase regulator activity"/>
    <property type="evidence" value="ECO:0007669"/>
    <property type="project" value="TreeGrafter"/>
</dbReference>
<sequence length="1023" mass="113781">MAGPSSPLFSGFPFPPIICTPDLSPSPSEHLDGSNENNKMFGEGNLTPSGGLSPCGSIKSIGDKEPHSPNLKSKGGHLLHNLLHPLDYYHNHQLRRRSRHNSASSDHSGDFQFDAVGPSSPKRPLSPLRLHLPLKPGRSKTPDPPRAKNGETPEKRPLTPEPWPVYRPSVRSRQRPKFLFTPVSPHGNNQGGLHSPNIQSKPDSPESWPVYKPTPCQRQIPKFVVEPSSPDNNPKRGKRDSLRYGGGGRYSDGKDSQPDSRRYSIADSVSSSDSRSSSGSCSDSESSCSVTDHEIKKPKAWIMGSNASGSGGSEGSHHSIDSNSSVHLHVPLITVPKRPRSPLRIKIPSPNDIRRRAQSRSPSRSPTHLHPNHESSSRRRANSKSPNRLHADPPISPLALNDLEQRHRSLSHSSSKDKGYVSSSSLHSNTHEPGLHERCLKNNFVANLKVLDCETEKLTHSPRAGKPNRHLDDDTHSWDNFWNDNPDGNCLGGSRSSSKKSLTSTSSVEKLYSIYDQIIKEGQMRRHSGDADRRRHGSGSHSHTYLRGEMDPNQLAILFRDSRGLPAADPFLENISRSDLEEDESQIFVKFFKFHHTYDLIPLSAKLVVFDTRLQAKKAFFALVYNGVRAAPLWDSVRQCFVGMLTITDFIRILQNFYKSPNRKMEELEDHRLDTWRAVLKDESRPLVSIRPNESLYVAIRSLIHHKIHRLPVIDPVNGNVLYIVTHKRILKFLYLYINDLPKPSMLQQPLRNLGIGTYENIETASQDTLIIEALNKFVEHRISALPIVDQQGKLVDIYAKFDVINLAAEGTYNNLDITLRKANEYRNEWFEQVHKCTLDETLSTIMERIVRAEVHRLVVVDSDDKVIGIISLSDILKFLVLKPCHDMEPNSLGTATVTQMEMALMAPDSGDSAIEGGNQIPQALQSSVDICGDETPLSNQSDSTPSEFIVTGVGKTASEDSVADKWSSDDRLSQRNSSSSQVSQSATKASPADSEEDEGRYIMSDADYPPSVPSTEVIPITG</sequence>
<gene>
    <name evidence="8" type="primary">PRKAG2</name>
    <name evidence="8" type="ORF">SK128_013684</name>
</gene>
<evidence type="ECO:0000256" key="2">
    <source>
        <dbReference type="ARBA" id="ARBA00022737"/>
    </source>
</evidence>
<dbReference type="SUPFAM" id="SSF54631">
    <property type="entry name" value="CBS-domain pair"/>
    <property type="match status" value="2"/>
</dbReference>
<dbReference type="PANTHER" id="PTHR13780:SF35">
    <property type="entry name" value="LD22662P"/>
    <property type="match status" value="1"/>
</dbReference>
<keyword evidence="8" id="KW-0808">Transferase</keyword>
<evidence type="ECO:0000256" key="4">
    <source>
        <dbReference type="ARBA" id="ARBA00025878"/>
    </source>
</evidence>
<comment type="subunit">
    <text evidence="4">AMPK is a heterotrimer of an alpha catalytic subunit (PRKAA1 or PRKAA2), a beta (PRKAB1 or PRKAB2) and a gamma non-catalytic subunits (PRKAG1, PRKAG2 or PRKAG3). Interacts with FNIP1 and FNIP2.</text>
</comment>
<comment type="similarity">
    <text evidence="1">Belongs to the 5'-AMP-activated protein kinase gamma subunit family.</text>
</comment>
<dbReference type="CDD" id="cd04618">
    <property type="entry name" value="CBS_euAMPK_gamma-like_repeat1"/>
    <property type="match status" value="1"/>
</dbReference>
<evidence type="ECO:0000256" key="5">
    <source>
        <dbReference type="PROSITE-ProRule" id="PRU00703"/>
    </source>
</evidence>